<feature type="region of interest" description="Disordered" evidence="1">
    <location>
        <begin position="74"/>
        <end position="104"/>
    </location>
</feature>
<gene>
    <name evidence="2" type="ORF">MKZ38_004339</name>
</gene>
<reference evidence="2" key="1">
    <citation type="submission" date="2022-07" db="EMBL/GenBank/DDBJ databases">
        <title>Draft genome sequence of Zalerion maritima ATCC 34329, a (micro)plastics degrading marine fungus.</title>
        <authorList>
            <person name="Paco A."/>
            <person name="Goncalves M.F.M."/>
            <person name="Rocha-Santos T.A.P."/>
            <person name="Alves A."/>
        </authorList>
    </citation>
    <scope>NUCLEOTIDE SEQUENCE</scope>
    <source>
        <strain evidence="2">ATCC 34329</strain>
    </source>
</reference>
<feature type="compositionally biased region" description="Polar residues" evidence="1">
    <location>
        <begin position="44"/>
        <end position="56"/>
    </location>
</feature>
<evidence type="ECO:0000313" key="2">
    <source>
        <dbReference type="EMBL" id="KAJ2897880.1"/>
    </source>
</evidence>
<sequence length="270" mass="29557">MPPFRNPFTRRPGATTVTEENARPDGLQPRNSHPGFERVDTVGSKASSALSVQSGRSLRSIDTGDYKLSVVNDSGVYLPPSPTDEKGLWPRQFTGSRVSTDTKSSLGDIEHFGISRESFDSYRRSFDITARSPVVYEPPARASLDSARLPRYPRSALDGHRRAFKVSHAPTPEEFEDVGLEEKAPAVQPPRKRGFFSKFSNVTTPSTEQNAPEGSTTASMTRWIAGGRKRAVSNSGQGSELKPMDTSDIAITTTEGEREEEPQALKEAQA</sequence>
<feature type="region of interest" description="Disordered" evidence="1">
    <location>
        <begin position="163"/>
        <end position="270"/>
    </location>
</feature>
<evidence type="ECO:0000313" key="3">
    <source>
        <dbReference type="Proteomes" id="UP001201980"/>
    </source>
</evidence>
<name>A0AAD5RSS5_9PEZI</name>
<dbReference type="EMBL" id="JAKWBI020000253">
    <property type="protein sequence ID" value="KAJ2897880.1"/>
    <property type="molecule type" value="Genomic_DNA"/>
</dbReference>
<feature type="compositionally biased region" description="Basic and acidic residues" evidence="1">
    <location>
        <begin position="261"/>
        <end position="270"/>
    </location>
</feature>
<evidence type="ECO:0000256" key="1">
    <source>
        <dbReference type="SAM" id="MobiDB-lite"/>
    </source>
</evidence>
<keyword evidence="3" id="KW-1185">Reference proteome</keyword>
<organism evidence="2 3">
    <name type="scientific">Zalerion maritima</name>
    <dbReference type="NCBI Taxonomy" id="339359"/>
    <lineage>
        <taxon>Eukaryota</taxon>
        <taxon>Fungi</taxon>
        <taxon>Dikarya</taxon>
        <taxon>Ascomycota</taxon>
        <taxon>Pezizomycotina</taxon>
        <taxon>Sordariomycetes</taxon>
        <taxon>Lulworthiomycetidae</taxon>
        <taxon>Lulworthiales</taxon>
        <taxon>Lulworthiaceae</taxon>
        <taxon>Zalerion</taxon>
    </lineage>
</organism>
<dbReference type="Proteomes" id="UP001201980">
    <property type="component" value="Unassembled WGS sequence"/>
</dbReference>
<feature type="compositionally biased region" description="Polar residues" evidence="1">
    <location>
        <begin position="93"/>
        <end position="104"/>
    </location>
</feature>
<feature type="region of interest" description="Disordered" evidence="1">
    <location>
        <begin position="1"/>
        <end position="56"/>
    </location>
</feature>
<feature type="compositionally biased region" description="Polar residues" evidence="1">
    <location>
        <begin position="198"/>
        <end position="220"/>
    </location>
</feature>
<proteinExistence type="predicted"/>
<protein>
    <submittedName>
        <fullName evidence="2">Uncharacterized protein</fullName>
    </submittedName>
</protein>
<dbReference type="AlphaFoldDB" id="A0AAD5RSS5"/>
<comment type="caution">
    <text evidence="2">The sequence shown here is derived from an EMBL/GenBank/DDBJ whole genome shotgun (WGS) entry which is preliminary data.</text>
</comment>
<accession>A0AAD5RSS5</accession>